<dbReference type="CDD" id="cd04399">
    <property type="entry name" value="RhoGAP_fRGD2"/>
    <property type="match status" value="1"/>
</dbReference>
<dbReference type="GO" id="GO:0005737">
    <property type="term" value="C:cytoplasm"/>
    <property type="evidence" value="ECO:0007669"/>
    <property type="project" value="TreeGrafter"/>
</dbReference>
<feature type="domain" description="F-BAR" evidence="5">
    <location>
        <begin position="2"/>
        <end position="457"/>
    </location>
</feature>
<proteinExistence type="predicted"/>
<dbReference type="OMA" id="RKTWIYE"/>
<dbReference type="FunFam" id="1.10.555.10:FF:000060">
    <property type="entry name" value="Rho-GTPase-activating protein RGD2"/>
    <property type="match status" value="1"/>
</dbReference>
<dbReference type="EMBL" id="CP002497">
    <property type="protein sequence ID" value="AET37758.1"/>
    <property type="molecule type" value="Genomic_DNA"/>
</dbReference>
<evidence type="ECO:0000259" key="4">
    <source>
        <dbReference type="PROSITE" id="PS50238"/>
    </source>
</evidence>
<feature type="domain" description="Rho-GAP" evidence="4">
    <location>
        <begin position="491"/>
        <end position="711"/>
    </location>
</feature>
<dbReference type="InterPro" id="IPR000591">
    <property type="entry name" value="DEP_dom"/>
</dbReference>
<dbReference type="GO" id="GO:0005886">
    <property type="term" value="C:plasma membrane"/>
    <property type="evidence" value="ECO:0007669"/>
    <property type="project" value="TreeGrafter"/>
</dbReference>
<dbReference type="GO" id="GO:0005096">
    <property type="term" value="F:GTPase activator activity"/>
    <property type="evidence" value="ECO:0007669"/>
    <property type="project" value="EnsemblFungi"/>
</dbReference>
<dbReference type="STRING" id="931890.G8JMU3"/>
<dbReference type="Gene3D" id="1.20.1270.60">
    <property type="entry name" value="Arfaptin homology (AH) domain/BAR domain"/>
    <property type="match status" value="2"/>
</dbReference>
<evidence type="ECO:0000313" key="6">
    <source>
        <dbReference type="EMBL" id="AET37758.1"/>
    </source>
</evidence>
<dbReference type="GO" id="GO:0000935">
    <property type="term" value="C:division septum"/>
    <property type="evidence" value="ECO:0007669"/>
    <property type="project" value="TreeGrafter"/>
</dbReference>
<dbReference type="HOGENOM" id="CLU_008201_1_0_1"/>
<dbReference type="SMART" id="SM00055">
    <property type="entry name" value="FCH"/>
    <property type="match status" value="1"/>
</dbReference>
<evidence type="ECO:0000259" key="5">
    <source>
        <dbReference type="PROSITE" id="PS51741"/>
    </source>
</evidence>
<keyword evidence="1" id="KW-0175">Coiled coil</keyword>
<feature type="region of interest" description="Disordered" evidence="2">
    <location>
        <begin position="337"/>
        <end position="359"/>
    </location>
</feature>
<dbReference type="PROSITE" id="PS50238">
    <property type="entry name" value="RHOGAP"/>
    <property type="match status" value="1"/>
</dbReference>
<dbReference type="SMART" id="SM00324">
    <property type="entry name" value="RhoGAP"/>
    <property type="match status" value="1"/>
</dbReference>
<reference evidence="7" key="1">
    <citation type="journal article" date="2012" name="G3 (Bethesda)">
        <title>Pichia sorbitophila, an interspecies yeast hybrid reveals early steps of genome resolution following polyploidization.</title>
        <authorList>
            <person name="Leh Louis V."/>
            <person name="Despons L."/>
            <person name="Friedrich A."/>
            <person name="Martin T."/>
            <person name="Durrens P."/>
            <person name="Casaregola S."/>
            <person name="Neuveglise C."/>
            <person name="Fairhead C."/>
            <person name="Marck C."/>
            <person name="Cruz J.A."/>
            <person name="Straub M.L."/>
            <person name="Kugler V."/>
            <person name="Sacerdot C."/>
            <person name="Uzunov Z."/>
            <person name="Thierry A."/>
            <person name="Weiss S."/>
            <person name="Bleykasten C."/>
            <person name="De Montigny J."/>
            <person name="Jacques N."/>
            <person name="Jung P."/>
            <person name="Lemaire M."/>
            <person name="Mallet S."/>
            <person name="Morel G."/>
            <person name="Richard G.F."/>
            <person name="Sarkar A."/>
            <person name="Savel G."/>
            <person name="Schacherer J."/>
            <person name="Seret M.L."/>
            <person name="Talla E."/>
            <person name="Samson G."/>
            <person name="Jubin C."/>
            <person name="Poulain J."/>
            <person name="Vacherie B."/>
            <person name="Barbe V."/>
            <person name="Pelletier E."/>
            <person name="Sherman D.J."/>
            <person name="Westhof E."/>
            <person name="Weissenbach J."/>
            <person name="Baret P.V."/>
            <person name="Wincker P."/>
            <person name="Gaillardin C."/>
            <person name="Dujon B."/>
            <person name="Souciet J.L."/>
        </authorList>
    </citation>
    <scope>NUCLEOTIDE SEQUENCE [LARGE SCALE GENOMIC DNA]</scope>
    <source>
        <strain evidence="7">CBS 270.75 / DBVPG 7215 / KCTC 17166 / NRRL Y-17582</strain>
    </source>
</reference>
<dbReference type="KEGG" id="erc:Ecym_1538"/>
<accession>G8JMU3</accession>
<dbReference type="PANTHER" id="PTHR23065">
    <property type="entry name" value="PROLINE-SERINE-THREONINE PHOSPHATASE INTERACTING PROTEIN 1"/>
    <property type="match status" value="1"/>
</dbReference>
<organism evidence="6 7">
    <name type="scientific">Eremothecium cymbalariae (strain CBS 270.75 / DBVPG 7215 / KCTC 17166 / NRRL Y-17582)</name>
    <name type="common">Yeast</name>
    <dbReference type="NCBI Taxonomy" id="931890"/>
    <lineage>
        <taxon>Eukaryota</taxon>
        <taxon>Fungi</taxon>
        <taxon>Dikarya</taxon>
        <taxon>Ascomycota</taxon>
        <taxon>Saccharomycotina</taxon>
        <taxon>Saccharomycetes</taxon>
        <taxon>Saccharomycetales</taxon>
        <taxon>Saccharomycetaceae</taxon>
        <taxon>Eremothecium</taxon>
    </lineage>
</organism>
<evidence type="ECO:0000259" key="3">
    <source>
        <dbReference type="PROSITE" id="PS50186"/>
    </source>
</evidence>
<dbReference type="CDD" id="cd04436">
    <property type="entry name" value="DEP_fRgd2"/>
    <property type="match status" value="1"/>
</dbReference>
<keyword evidence="7" id="KW-1185">Reference proteome</keyword>
<dbReference type="InterPro" id="IPR027267">
    <property type="entry name" value="AH/BAR_dom_sf"/>
</dbReference>
<evidence type="ECO:0000256" key="1">
    <source>
        <dbReference type="PROSITE-ProRule" id="PRU01077"/>
    </source>
</evidence>
<dbReference type="InterPro" id="IPR008936">
    <property type="entry name" value="Rho_GTPase_activation_prot"/>
</dbReference>
<dbReference type="FunCoup" id="G8JMU3">
    <property type="interactions" value="65"/>
</dbReference>
<evidence type="ECO:0000313" key="7">
    <source>
        <dbReference type="Proteomes" id="UP000006790"/>
    </source>
</evidence>
<evidence type="ECO:0000256" key="2">
    <source>
        <dbReference type="SAM" id="MobiDB-lite"/>
    </source>
</evidence>
<dbReference type="PANTHER" id="PTHR23065:SF17">
    <property type="entry name" value="RHO-GTPASE-ACTIVATING PROTEIN RGD2"/>
    <property type="match status" value="1"/>
</dbReference>
<dbReference type="InterPro" id="IPR031160">
    <property type="entry name" value="F_BAR_dom"/>
</dbReference>
<dbReference type="Gene3D" id="1.10.555.10">
    <property type="entry name" value="Rho GTPase activation protein"/>
    <property type="match status" value="1"/>
</dbReference>
<dbReference type="Proteomes" id="UP000006790">
    <property type="component" value="Chromosome 1"/>
</dbReference>
<dbReference type="PROSITE" id="PS50186">
    <property type="entry name" value="DEP"/>
    <property type="match status" value="1"/>
</dbReference>
<dbReference type="InterPro" id="IPR000198">
    <property type="entry name" value="RhoGAP_dom"/>
</dbReference>
<dbReference type="SUPFAM" id="SSF48350">
    <property type="entry name" value="GTPase activation domain, GAP"/>
    <property type="match status" value="1"/>
</dbReference>
<dbReference type="SMART" id="SM00049">
    <property type="entry name" value="DEP"/>
    <property type="match status" value="1"/>
</dbReference>
<dbReference type="AlphaFoldDB" id="G8JMU3"/>
<dbReference type="Pfam" id="PF00620">
    <property type="entry name" value="RhoGAP"/>
    <property type="match status" value="1"/>
</dbReference>
<dbReference type="RefSeq" id="XP_003644575.1">
    <property type="nucleotide sequence ID" value="XM_003644527.1"/>
</dbReference>
<gene>
    <name evidence="6" type="ordered locus">Ecym_1538</name>
</gene>
<dbReference type="InterPro" id="IPR036390">
    <property type="entry name" value="WH_DNA-bd_sf"/>
</dbReference>
<feature type="region of interest" description="Disordered" evidence="2">
    <location>
        <begin position="715"/>
        <end position="734"/>
    </location>
</feature>
<evidence type="ECO:0008006" key="8">
    <source>
        <dbReference type="Google" id="ProtNLM"/>
    </source>
</evidence>
<name>G8JMU3_ERECY</name>
<protein>
    <recommendedName>
        <fullName evidence="8">Rho-GAP domain-containing protein</fullName>
    </recommendedName>
</protein>
<dbReference type="InterPro" id="IPR001060">
    <property type="entry name" value="FCH_dom"/>
</dbReference>
<dbReference type="GO" id="GO:0007264">
    <property type="term" value="P:small GTPase-mediated signal transduction"/>
    <property type="evidence" value="ECO:0007669"/>
    <property type="project" value="EnsemblFungi"/>
</dbReference>
<dbReference type="Pfam" id="PF00611">
    <property type="entry name" value="FCH"/>
    <property type="match status" value="1"/>
</dbReference>
<feature type="compositionally biased region" description="Polar residues" evidence="2">
    <location>
        <begin position="337"/>
        <end position="351"/>
    </location>
</feature>
<dbReference type="GO" id="GO:0007010">
    <property type="term" value="P:cytoskeleton organization"/>
    <property type="evidence" value="ECO:0007669"/>
    <property type="project" value="TreeGrafter"/>
</dbReference>
<feature type="domain" description="DEP" evidence="3">
    <location>
        <begin position="225"/>
        <end position="292"/>
    </location>
</feature>
<dbReference type="SUPFAM" id="SSF46785">
    <property type="entry name" value="Winged helix' DNA-binding domain"/>
    <property type="match status" value="1"/>
</dbReference>
<dbReference type="PROSITE" id="PS51741">
    <property type="entry name" value="F_BAR"/>
    <property type="match status" value="1"/>
</dbReference>
<dbReference type="InParanoid" id="G8JMU3"/>
<dbReference type="GeneID" id="11471731"/>
<dbReference type="OrthoDB" id="2155291at2759"/>
<dbReference type="FunFam" id="1.20.1270.60:FF:000244">
    <property type="entry name" value="Rho-GTPase-activating protein 8"/>
    <property type="match status" value="1"/>
</dbReference>
<dbReference type="eggNOG" id="ENOG502QQWB">
    <property type="taxonomic scope" value="Eukaryota"/>
</dbReference>
<dbReference type="SUPFAM" id="SSF103657">
    <property type="entry name" value="BAR/IMD domain-like"/>
    <property type="match status" value="1"/>
</dbReference>
<dbReference type="Pfam" id="PF00610">
    <property type="entry name" value="DEP"/>
    <property type="match status" value="1"/>
</dbReference>
<sequence length="734" mass="84080">MPSFADSFWTDDSSTGVQTLFAQLHEGCNQNDLFIQLFASRMQYEVVYGRQLCNMRSGIDKFDAQKSTISNALNEIIDQMVQEGNHHLTIASNIEATVLTPFSKWSEEHRQRIEYSEKILNKSLTKFGKSKKYVEKLEQTYFNKCRALEDFKREQFNEDDLASAMEALQLQKEHDKTVAKEREFQEFGTFGSISLDYKSTREILHALLTQLEKQEYKVPLINYIIPNTNNGSEIVKFLLQHMSLKDLDQAEAFGQDLLNKGFLKYCNGVGTSFINSKKFQYQWKAYAYEFARVSQPGTELEDISGDNTSESGFSNSVISNEPSRFSAYFHDITSRITSSEPSQEMTKYNDASSPSSNLQSPLLTEQQRTLLKLFNDVDIADAKYRHECMKMDSLRCSVEELIVDHYTFMEKCENDRLVAVKKVTLDFCATLGNKISSMKIAVERMIASENSMDPGADILNLVEKYRTGVFQPKVIPYNNYYNPGGYQVFGIDLESRCRLDKKTVPIIVSTLLSYMDQIYPEMENDNERTTVWTVPVKLQSTHQLRKLLNDRPFKNEEEIFNIIKDCKAEPSLVASLLKIYLLELPTPLISDNIYDVMKSLYSEFPPVPNEGVTSHGQETIDKHRIQGLIHTLSTLSKPRVATLDAITNHFYRLIKILKMSELEASQALADDLAIRISQEFANCIIQVKLPDGNDLGYKIFYDLLTYKKQIFKDLKGHGSRSNKSTHSNKDNDSQ</sequence>